<proteinExistence type="predicted"/>
<protein>
    <submittedName>
        <fullName evidence="1">Uncharacterized protein</fullName>
    </submittedName>
</protein>
<accession>A0A382HYC7</accession>
<evidence type="ECO:0000313" key="1">
    <source>
        <dbReference type="EMBL" id="SVB92336.1"/>
    </source>
</evidence>
<dbReference type="AlphaFoldDB" id="A0A382HYC7"/>
<dbReference type="EMBL" id="UINC01064052">
    <property type="protein sequence ID" value="SVB92336.1"/>
    <property type="molecule type" value="Genomic_DNA"/>
</dbReference>
<sequence>MTINVGRGIIESRVLPSRRIIMFFDQIKEIDGNLKDLRDHLKTIGQGVDVHFDQLDDIAAHIIALEAILLQVIKKVDIDAEAAKEWVRDNTVESTGKEEGSVKAQVVLKDLLN</sequence>
<name>A0A382HYC7_9ZZZZ</name>
<organism evidence="1">
    <name type="scientific">marine metagenome</name>
    <dbReference type="NCBI Taxonomy" id="408172"/>
    <lineage>
        <taxon>unclassified sequences</taxon>
        <taxon>metagenomes</taxon>
        <taxon>ecological metagenomes</taxon>
    </lineage>
</organism>
<reference evidence="1" key="1">
    <citation type="submission" date="2018-05" db="EMBL/GenBank/DDBJ databases">
        <authorList>
            <person name="Lanie J.A."/>
            <person name="Ng W.-L."/>
            <person name="Kazmierczak K.M."/>
            <person name="Andrzejewski T.M."/>
            <person name="Davidsen T.M."/>
            <person name="Wayne K.J."/>
            <person name="Tettelin H."/>
            <person name="Glass J.I."/>
            <person name="Rusch D."/>
            <person name="Podicherti R."/>
            <person name="Tsui H.-C.T."/>
            <person name="Winkler M.E."/>
        </authorList>
    </citation>
    <scope>NUCLEOTIDE SEQUENCE</scope>
</reference>
<gene>
    <name evidence="1" type="ORF">METZ01_LOCUS245190</name>
</gene>